<protein>
    <recommendedName>
        <fullName evidence="3">Transposase</fullName>
    </recommendedName>
</protein>
<evidence type="ECO:0000313" key="1">
    <source>
        <dbReference type="EMBL" id="RSX49778.1"/>
    </source>
</evidence>
<evidence type="ECO:0008006" key="3">
    <source>
        <dbReference type="Google" id="ProtNLM"/>
    </source>
</evidence>
<dbReference type="AlphaFoldDB" id="A0A430FAE4"/>
<dbReference type="Proteomes" id="UP000288052">
    <property type="component" value="Unassembled WGS sequence"/>
</dbReference>
<reference evidence="1 2" key="1">
    <citation type="submission" date="2018-09" db="EMBL/GenBank/DDBJ databases">
        <title>Characterization of the phylogenetic diversity of five novel species belonging to the genus Bifidobacterium.</title>
        <authorList>
            <person name="Lugli G.A."/>
            <person name="Duranti S."/>
            <person name="Milani C."/>
        </authorList>
    </citation>
    <scope>NUCLEOTIDE SEQUENCE [LARGE SCALE GENOMIC DNA]</scope>
    <source>
        <strain evidence="1 2">2020B</strain>
    </source>
</reference>
<dbReference type="EMBL" id="QXGI01000001">
    <property type="protein sequence ID" value="RSX49778.1"/>
    <property type="molecule type" value="Genomic_DNA"/>
</dbReference>
<accession>A0A430FAE4</accession>
<keyword evidence="2" id="KW-1185">Reference proteome</keyword>
<gene>
    <name evidence="1" type="ORF">D2E22_0239</name>
</gene>
<comment type="caution">
    <text evidence="1">The sequence shown here is derived from an EMBL/GenBank/DDBJ whole genome shotgun (WGS) entry which is preliminary data.</text>
</comment>
<organism evidence="1 2">
    <name type="scientific">Bifidobacterium castoris</name>
    <dbReference type="NCBI Taxonomy" id="2306972"/>
    <lineage>
        <taxon>Bacteria</taxon>
        <taxon>Bacillati</taxon>
        <taxon>Actinomycetota</taxon>
        <taxon>Actinomycetes</taxon>
        <taxon>Bifidobacteriales</taxon>
        <taxon>Bifidobacteriaceae</taxon>
        <taxon>Bifidobacterium</taxon>
    </lineage>
</organism>
<evidence type="ECO:0000313" key="2">
    <source>
        <dbReference type="Proteomes" id="UP000288052"/>
    </source>
</evidence>
<proteinExistence type="predicted"/>
<name>A0A430FAE4_9BIFI</name>
<dbReference type="RefSeq" id="WP_126031294.1">
    <property type="nucleotide sequence ID" value="NZ_QXGI01000001.1"/>
</dbReference>
<sequence>MCNENVTMAYGMAYLRRSMPDTLRDVRRVDRMRHMIPALMQRIGDPDAMVEDMTAVHARLTAAAASLTIRARWARGRDREGVTGAGMLLRRRIREIDGWLPLFRPDAALHDRSRP</sequence>